<dbReference type="GO" id="GO:0006284">
    <property type="term" value="P:base-excision repair"/>
    <property type="evidence" value="ECO:0007669"/>
    <property type="project" value="TreeGrafter"/>
</dbReference>
<feature type="compositionally biased region" description="Basic residues" evidence="13">
    <location>
        <begin position="432"/>
        <end position="444"/>
    </location>
</feature>
<dbReference type="InterPro" id="IPR010666">
    <property type="entry name" value="Znf_GRF"/>
</dbReference>
<evidence type="ECO:0000256" key="12">
    <source>
        <dbReference type="RuleBase" id="RU362131"/>
    </source>
</evidence>
<dbReference type="GO" id="GO:0005634">
    <property type="term" value="C:nucleus"/>
    <property type="evidence" value="ECO:0007669"/>
    <property type="project" value="TreeGrafter"/>
</dbReference>
<dbReference type="PROSITE" id="PS00726">
    <property type="entry name" value="AP_NUCLEASE_F1_1"/>
    <property type="match status" value="1"/>
</dbReference>
<organism evidence="15 16">
    <name type="scientific">Spizellomyces punctatus (strain DAOM BR117)</name>
    <dbReference type="NCBI Taxonomy" id="645134"/>
    <lineage>
        <taxon>Eukaryota</taxon>
        <taxon>Fungi</taxon>
        <taxon>Fungi incertae sedis</taxon>
        <taxon>Chytridiomycota</taxon>
        <taxon>Chytridiomycota incertae sedis</taxon>
        <taxon>Chytridiomycetes</taxon>
        <taxon>Spizellomycetales</taxon>
        <taxon>Spizellomycetaceae</taxon>
        <taxon>Spizellomyces</taxon>
    </lineage>
</organism>
<keyword evidence="5" id="KW-0862">Zinc</keyword>
<feature type="site" description="Transition state stabilizer" evidence="10">
    <location>
        <position position="187"/>
    </location>
</feature>
<keyword evidence="6 9" id="KW-0460">Magnesium</keyword>
<keyword evidence="4" id="KW-0378">Hydrolase</keyword>
<feature type="compositionally biased region" description="Basic and acidic residues" evidence="13">
    <location>
        <begin position="668"/>
        <end position="678"/>
    </location>
</feature>
<evidence type="ECO:0000256" key="9">
    <source>
        <dbReference type="PIRSR" id="PIRSR604808-2"/>
    </source>
</evidence>
<feature type="domain" description="GRF-type" evidence="14">
    <location>
        <begin position="581"/>
        <end position="648"/>
    </location>
</feature>
<dbReference type="NCBIfam" id="TIGR00633">
    <property type="entry name" value="xth"/>
    <property type="match status" value="1"/>
</dbReference>
<dbReference type="Pfam" id="PF03372">
    <property type="entry name" value="Exo_endo_phos"/>
    <property type="match status" value="1"/>
</dbReference>
<dbReference type="AlphaFoldDB" id="A0A0L0HUR1"/>
<evidence type="ECO:0000313" key="15">
    <source>
        <dbReference type="EMBL" id="KND05071.1"/>
    </source>
</evidence>
<dbReference type="RefSeq" id="XP_016613110.1">
    <property type="nucleotide sequence ID" value="XM_016749075.1"/>
</dbReference>
<dbReference type="GO" id="GO:0008081">
    <property type="term" value="F:phosphoric diester hydrolase activity"/>
    <property type="evidence" value="ECO:0007669"/>
    <property type="project" value="TreeGrafter"/>
</dbReference>
<feature type="site" description="Interaction with DNA substrate" evidence="10">
    <location>
        <position position="289"/>
    </location>
</feature>
<reference evidence="15 16" key="1">
    <citation type="submission" date="2009-08" db="EMBL/GenBank/DDBJ databases">
        <title>The Genome Sequence of Spizellomyces punctatus strain DAOM BR117.</title>
        <authorList>
            <consortium name="The Broad Institute Genome Sequencing Platform"/>
            <person name="Russ C."/>
            <person name="Cuomo C."/>
            <person name="Shea T."/>
            <person name="Young S.K."/>
            <person name="Zeng Q."/>
            <person name="Koehrsen M."/>
            <person name="Haas B."/>
            <person name="Borodovsky M."/>
            <person name="Guigo R."/>
            <person name="Alvarado L."/>
            <person name="Berlin A."/>
            <person name="Bochicchio J."/>
            <person name="Borenstein D."/>
            <person name="Chapman S."/>
            <person name="Chen Z."/>
            <person name="Engels R."/>
            <person name="Freedman E."/>
            <person name="Gellesch M."/>
            <person name="Goldberg J."/>
            <person name="Griggs A."/>
            <person name="Gujja S."/>
            <person name="Heiman D."/>
            <person name="Hepburn T."/>
            <person name="Howarth C."/>
            <person name="Jen D."/>
            <person name="Larson L."/>
            <person name="Lewis B."/>
            <person name="Mehta T."/>
            <person name="Park D."/>
            <person name="Pearson M."/>
            <person name="Roberts A."/>
            <person name="Saif S."/>
            <person name="Shenoy N."/>
            <person name="Sisk P."/>
            <person name="Stolte C."/>
            <person name="Sykes S."/>
            <person name="Thomson T."/>
            <person name="Walk T."/>
            <person name="White J."/>
            <person name="Yandava C."/>
            <person name="Burger G."/>
            <person name="Gray M.W."/>
            <person name="Holland P.W.H."/>
            <person name="King N."/>
            <person name="Lang F.B.F."/>
            <person name="Roger A.J."/>
            <person name="Ruiz-Trillo I."/>
            <person name="Lander E."/>
            <person name="Nusbaum C."/>
        </authorList>
    </citation>
    <scope>NUCLEOTIDE SEQUENCE [LARGE SCALE GENOMIC DNA]</scope>
    <source>
        <strain evidence="15 16">DAOM BR117</strain>
    </source>
</reference>
<keyword evidence="9" id="KW-0464">Manganese</keyword>
<evidence type="ECO:0000256" key="7">
    <source>
        <dbReference type="ARBA" id="ARBA00023242"/>
    </source>
</evidence>
<keyword evidence="2 9" id="KW-0479">Metal-binding</keyword>
<dbReference type="PROSITE" id="PS51999">
    <property type="entry name" value="ZF_GRF"/>
    <property type="match status" value="1"/>
</dbReference>
<feature type="region of interest" description="Disordered" evidence="13">
    <location>
        <begin position="646"/>
        <end position="684"/>
    </location>
</feature>
<proteinExistence type="inferred from homology"/>
<evidence type="ECO:0000256" key="8">
    <source>
        <dbReference type="PIRSR" id="PIRSR604808-1"/>
    </source>
</evidence>
<feature type="binding site" evidence="9">
    <location>
        <position position="289"/>
    </location>
    <ligand>
        <name>Mg(2+)</name>
        <dbReference type="ChEBI" id="CHEBI:18420"/>
        <label>1</label>
    </ligand>
</feature>
<name>A0A0L0HUR1_SPIPD</name>
<comment type="cofactor">
    <cofactor evidence="9 12">
        <name>Mg(2+)</name>
        <dbReference type="ChEBI" id="CHEBI:18420"/>
    </cofactor>
    <cofactor evidence="9 12">
        <name>Mn(2+)</name>
        <dbReference type="ChEBI" id="CHEBI:29035"/>
    </cofactor>
    <text evidence="9 12">Probably binds two magnesium or manganese ions per subunit.</text>
</comment>
<feature type="region of interest" description="Disordered" evidence="13">
    <location>
        <begin position="524"/>
        <end position="568"/>
    </location>
</feature>
<evidence type="ECO:0000256" key="3">
    <source>
        <dbReference type="ARBA" id="ARBA00022771"/>
    </source>
</evidence>
<dbReference type="OrthoDB" id="391817at2759"/>
<keyword evidence="16" id="KW-1185">Reference proteome</keyword>
<dbReference type="STRING" id="645134.A0A0L0HUR1"/>
<evidence type="ECO:0000256" key="10">
    <source>
        <dbReference type="PIRSR" id="PIRSR604808-3"/>
    </source>
</evidence>
<dbReference type="PANTHER" id="PTHR22748:SF4">
    <property type="entry name" value="DNA-(APURINIC OR APYRIMIDINIC SITE) ENDONUCLEASE 2"/>
    <property type="match status" value="1"/>
</dbReference>
<dbReference type="OMA" id="SFWICPR"/>
<dbReference type="InterPro" id="IPR005135">
    <property type="entry name" value="Endo/exonuclease/phosphatase"/>
</dbReference>
<evidence type="ECO:0000256" key="1">
    <source>
        <dbReference type="ARBA" id="ARBA00007092"/>
    </source>
</evidence>
<feature type="region of interest" description="Disordered" evidence="13">
    <location>
        <begin position="347"/>
        <end position="461"/>
    </location>
</feature>
<dbReference type="CDD" id="cd09088">
    <property type="entry name" value="Ape2-like_AP-endo"/>
    <property type="match status" value="1"/>
</dbReference>
<evidence type="ECO:0000313" key="16">
    <source>
        <dbReference type="Proteomes" id="UP000053201"/>
    </source>
</evidence>
<dbReference type="InterPro" id="IPR036691">
    <property type="entry name" value="Endo/exonu/phosph_ase_sf"/>
</dbReference>
<dbReference type="FunCoup" id="A0A0L0HUR1">
    <property type="interactions" value="664"/>
</dbReference>
<dbReference type="GO" id="GO:0008311">
    <property type="term" value="F:double-stranded DNA 3'-5' DNA exonuclease activity"/>
    <property type="evidence" value="ECO:0007669"/>
    <property type="project" value="TreeGrafter"/>
</dbReference>
<sequence length="684" mass="75777">MRILSWNVNSVRTLRQYHPWCEHKNYQTIIEALNADIICLQEMKITRSSTDSDLALVPGYDAFFSYPKRRHGYSGVTTYVRTDYTPIEAEEGFSGLLSKSSGIESKIGCYGQLWHEFSPAELLELDSEGRVVITDHRLFVLINIYFPVDDPSEERQAFRFKFYHAIRLRIEALIAGGRQVVIVGDVNTTHQEIDHCDPRKSMRDLGISCFHETPTRRWIHELVQPRGPMYDMFRYFHPTQEKAFTCWNTLLNARPVNYGTRIDYVLATEGLIPWMADATVEADIMGSDHCPVAVTFHDTNPVNGDCLKNVMAPPDWKPGDKRDPPRLCAKFWDEFTGKQQKLSSFFNKKSTSLSGGSTTELGETRSGGITQEERKETIIATNGKGGTLEITTPPSESCAQPSTISVAAPPAVHAQPSQSTLPARSGPSKLRAPTRKGQKSKQKAIKVGVKVPPSQGQSSISSFLLPKTTTAGTAKPIVGEPMCDATQDLPSTSLETPPSLEDAQPLFENPLACSSDPGVDLDVPTTGRLSQPTTLGTMSASPNSSTDLDQGDSTSSAGTWSTPNAASQWRSLMRPKVIPKCWHDEPAKEWVVNKTGPNQGRMFYLCARPVGPSDIGLLNFEGKSVIVPKSRRLVGEYRCDFFEWKNGPKRKGQQGGRIRSATENLNGEDTRQGEDSSLKKSRTK</sequence>
<evidence type="ECO:0000256" key="5">
    <source>
        <dbReference type="ARBA" id="ARBA00022833"/>
    </source>
</evidence>
<evidence type="ECO:0000256" key="13">
    <source>
        <dbReference type="SAM" id="MobiDB-lite"/>
    </source>
</evidence>
<dbReference type="SUPFAM" id="SSF56219">
    <property type="entry name" value="DNase I-like"/>
    <property type="match status" value="1"/>
</dbReference>
<evidence type="ECO:0000256" key="4">
    <source>
        <dbReference type="ARBA" id="ARBA00022801"/>
    </source>
</evidence>
<dbReference type="InterPro" id="IPR004808">
    <property type="entry name" value="AP_endonuc_1"/>
</dbReference>
<dbReference type="GO" id="GO:0003906">
    <property type="term" value="F:DNA-(apurinic or apyrimidinic site) endonuclease activity"/>
    <property type="evidence" value="ECO:0007669"/>
    <property type="project" value="TreeGrafter"/>
</dbReference>
<dbReference type="GO" id="GO:0008270">
    <property type="term" value="F:zinc ion binding"/>
    <property type="evidence" value="ECO:0007669"/>
    <property type="project" value="UniProtKB-KW"/>
</dbReference>
<evidence type="ECO:0000259" key="14">
    <source>
        <dbReference type="PROSITE" id="PS51999"/>
    </source>
</evidence>
<dbReference type="Gene3D" id="3.60.10.10">
    <property type="entry name" value="Endonuclease/exonuclease/phosphatase"/>
    <property type="match status" value="1"/>
</dbReference>
<dbReference type="PROSITE" id="PS51435">
    <property type="entry name" value="AP_NUCLEASE_F1_4"/>
    <property type="match status" value="1"/>
</dbReference>
<feature type="active site" description="Proton donor/acceptor" evidence="8">
    <location>
        <position position="185"/>
    </location>
</feature>
<evidence type="ECO:0000256" key="2">
    <source>
        <dbReference type="ARBA" id="ARBA00022723"/>
    </source>
</evidence>
<dbReference type="VEuPathDB" id="FungiDB:SPPG_00746"/>
<dbReference type="GeneID" id="27684455"/>
<feature type="binding site" evidence="9">
    <location>
        <position position="288"/>
    </location>
    <ligand>
        <name>Mg(2+)</name>
        <dbReference type="ChEBI" id="CHEBI:18420"/>
        <label>1</label>
    </ligand>
</feature>
<gene>
    <name evidence="15" type="ORF">SPPG_00746</name>
</gene>
<feature type="binding site" evidence="9">
    <location>
        <position position="185"/>
    </location>
    <ligand>
        <name>Mg(2+)</name>
        <dbReference type="ChEBI" id="CHEBI:18420"/>
        <label>1</label>
    </ligand>
</feature>
<dbReference type="EC" id="3.1.-.-" evidence="12"/>
<feature type="active site" description="Proton acceptor" evidence="8">
    <location>
        <position position="289"/>
    </location>
</feature>
<dbReference type="EMBL" id="KQ257450">
    <property type="protein sequence ID" value="KND05071.1"/>
    <property type="molecule type" value="Genomic_DNA"/>
</dbReference>
<feature type="compositionally biased region" description="Low complexity" evidence="13">
    <location>
        <begin position="350"/>
        <end position="368"/>
    </location>
</feature>
<dbReference type="InterPro" id="IPR020847">
    <property type="entry name" value="AP_endonuclease_F1_BS"/>
</dbReference>
<feature type="compositionally biased region" description="Polar residues" evidence="13">
    <location>
        <begin position="527"/>
        <end position="568"/>
    </location>
</feature>
<keyword evidence="3 11" id="KW-0863">Zinc-finger</keyword>
<evidence type="ECO:0000256" key="6">
    <source>
        <dbReference type="ARBA" id="ARBA00022842"/>
    </source>
</evidence>
<feature type="binding site" evidence="9">
    <location>
        <position position="7"/>
    </location>
    <ligand>
        <name>Mg(2+)</name>
        <dbReference type="ChEBI" id="CHEBI:18420"/>
        <label>1</label>
    </ligand>
</feature>
<feature type="compositionally biased region" description="Polar residues" evidence="13">
    <location>
        <begin position="389"/>
        <end position="405"/>
    </location>
</feature>
<feature type="active site" evidence="8">
    <location>
        <position position="145"/>
    </location>
</feature>
<keyword evidence="7" id="KW-0539">Nucleus</keyword>
<feature type="site" description="Important for catalytic activity" evidence="10">
    <location>
        <position position="263"/>
    </location>
</feature>
<dbReference type="Proteomes" id="UP000053201">
    <property type="component" value="Unassembled WGS sequence"/>
</dbReference>
<feature type="binding site" evidence="9">
    <location>
        <position position="187"/>
    </location>
    <ligand>
        <name>Mg(2+)</name>
        <dbReference type="ChEBI" id="CHEBI:18420"/>
        <label>1</label>
    </ligand>
</feature>
<dbReference type="Pfam" id="PF06839">
    <property type="entry name" value="Zn_ribbon_GRF"/>
    <property type="match status" value="1"/>
</dbReference>
<feature type="binding site" evidence="9">
    <location>
        <position position="42"/>
    </location>
    <ligand>
        <name>Mg(2+)</name>
        <dbReference type="ChEBI" id="CHEBI:18420"/>
        <label>1</label>
    </ligand>
</feature>
<protein>
    <recommendedName>
        <fullName evidence="12">DNA-(apurinic or apyrimidinic site) endonuclease</fullName>
        <ecNumber evidence="12">3.1.-.-</ecNumber>
    </recommendedName>
</protein>
<keyword evidence="12" id="KW-0234">DNA repair</keyword>
<dbReference type="InParanoid" id="A0A0L0HUR1"/>
<dbReference type="eggNOG" id="KOG1294">
    <property type="taxonomic scope" value="Eukaryota"/>
</dbReference>
<accession>A0A0L0HUR1</accession>
<evidence type="ECO:0000256" key="11">
    <source>
        <dbReference type="PROSITE-ProRule" id="PRU01343"/>
    </source>
</evidence>
<dbReference type="GO" id="GO:0003677">
    <property type="term" value="F:DNA binding"/>
    <property type="evidence" value="ECO:0007669"/>
    <property type="project" value="InterPro"/>
</dbReference>
<comment type="similarity">
    <text evidence="1 12">Belongs to the DNA repair enzymes AP/ExoA family.</text>
</comment>
<keyword evidence="12" id="KW-0227">DNA damage</keyword>
<dbReference type="PANTHER" id="PTHR22748">
    <property type="entry name" value="AP ENDONUCLEASE"/>
    <property type="match status" value="1"/>
</dbReference>